<evidence type="ECO:0000256" key="1">
    <source>
        <dbReference type="SAM" id="Phobius"/>
    </source>
</evidence>
<dbReference type="AlphaFoldDB" id="A0AAX3EGB3"/>
<dbReference type="EMBL" id="CP101185">
    <property type="protein sequence ID" value="UYV96930.1"/>
    <property type="molecule type" value="Genomic_DNA"/>
</dbReference>
<keyword evidence="1" id="KW-1133">Transmembrane helix</keyword>
<reference evidence="2" key="1">
    <citation type="submission" date="2022-07" db="EMBL/GenBank/DDBJ databases">
        <authorList>
            <person name="Wu T."/>
        </authorList>
    </citation>
    <scope>NUCLEOTIDE SEQUENCE</scope>
    <source>
        <strain evidence="2">SD-1</strain>
    </source>
</reference>
<sequence length="67" mass="7571">MTPILWIAILITCAASIGVAYLVAADFWRDRSPSSRDRVANIHREAHDAAGRLTALYHQALKDMRRH</sequence>
<gene>
    <name evidence="2" type="ORF">NL394_18045</name>
</gene>
<dbReference type="Proteomes" id="UP001163293">
    <property type="component" value="Chromosome"/>
</dbReference>
<evidence type="ECO:0000313" key="2">
    <source>
        <dbReference type="EMBL" id="UYV96930.1"/>
    </source>
</evidence>
<keyword evidence="3" id="KW-1185">Reference proteome</keyword>
<keyword evidence="1" id="KW-0812">Transmembrane</keyword>
<dbReference type="RefSeq" id="WP_139126855.1">
    <property type="nucleotide sequence ID" value="NZ_CP043010.1"/>
</dbReference>
<accession>A0AAX3EGB3</accession>
<proteinExistence type="predicted"/>
<keyword evidence="1" id="KW-0472">Membrane</keyword>
<name>A0AAX3EGB3_PAEUR</name>
<evidence type="ECO:0000313" key="3">
    <source>
        <dbReference type="Proteomes" id="UP001163293"/>
    </source>
</evidence>
<organism evidence="2 3">
    <name type="scientific">Paenarthrobacter ureafaciens</name>
    <dbReference type="NCBI Taxonomy" id="37931"/>
    <lineage>
        <taxon>Bacteria</taxon>
        <taxon>Bacillati</taxon>
        <taxon>Actinomycetota</taxon>
        <taxon>Actinomycetes</taxon>
        <taxon>Micrococcales</taxon>
        <taxon>Micrococcaceae</taxon>
        <taxon>Paenarthrobacter</taxon>
    </lineage>
</organism>
<protein>
    <submittedName>
        <fullName evidence="2">Uncharacterized protein</fullName>
    </submittedName>
</protein>
<feature type="transmembrane region" description="Helical" evidence="1">
    <location>
        <begin position="6"/>
        <end position="28"/>
    </location>
</feature>